<dbReference type="KEGG" id="naj:B1756_04860"/>
<dbReference type="GeneID" id="32893383"/>
<proteinExistence type="predicted"/>
<keyword evidence="2" id="KW-1185">Reference proteome</keyword>
<name>A0A2Z2HQ64_9EURY</name>
<evidence type="ECO:0008006" key="3">
    <source>
        <dbReference type="Google" id="ProtNLM"/>
    </source>
</evidence>
<dbReference type="AlphaFoldDB" id="A0A2Z2HQ64"/>
<organism evidence="1 2">
    <name type="scientific">Natrarchaeobaculum aegyptiacum</name>
    <dbReference type="NCBI Taxonomy" id="745377"/>
    <lineage>
        <taxon>Archaea</taxon>
        <taxon>Methanobacteriati</taxon>
        <taxon>Methanobacteriota</taxon>
        <taxon>Stenosarchaea group</taxon>
        <taxon>Halobacteria</taxon>
        <taxon>Halobacteriales</taxon>
        <taxon>Natrialbaceae</taxon>
        <taxon>Natrarchaeobaculum</taxon>
    </lineage>
</organism>
<dbReference type="EMBL" id="CP019893">
    <property type="protein sequence ID" value="ARS89149.1"/>
    <property type="molecule type" value="Genomic_DNA"/>
</dbReference>
<dbReference type="OrthoDB" id="247722at2157"/>
<protein>
    <recommendedName>
        <fullName evidence="3">Transcriptional regulator</fullName>
    </recommendedName>
</protein>
<evidence type="ECO:0000313" key="1">
    <source>
        <dbReference type="EMBL" id="ARS89149.1"/>
    </source>
</evidence>
<reference evidence="2" key="1">
    <citation type="submission" date="2017-02" db="EMBL/GenBank/DDBJ databases">
        <title>Natronthermophilus aegyptiacus gen. nov.,sp. nov., an aerobic, extremely halophilic alkalithermophilic archaeon isolated from the athalassohaline Wadi An Natrun, Egypt.</title>
        <authorList>
            <person name="Zhao B."/>
        </authorList>
    </citation>
    <scope>NUCLEOTIDE SEQUENCE [LARGE SCALE GENOMIC DNA]</scope>
    <source>
        <strain evidence="2">JW/NM-HA 15</strain>
    </source>
</reference>
<accession>A0A2Z2HQ64</accession>
<dbReference type="Proteomes" id="UP000250088">
    <property type="component" value="Chromosome"/>
</dbReference>
<sequence length="133" mass="14713">MNKDSPGGSTASTERWNTVFRAAAAEPRRQLVVSLLDAPPGTSVSLPESAINPDVPQDPQTLRQELYHEHLPLLSDGGFVEWETDPLEASRGPNFDQIGVVFDTLHEHAPELPDSLVVGCLRLEVEEQQRLDY</sequence>
<dbReference type="RefSeq" id="WP_086887530.1">
    <property type="nucleotide sequence ID" value="NZ_CP019893.1"/>
</dbReference>
<gene>
    <name evidence="1" type="ORF">B1756_04860</name>
</gene>
<evidence type="ECO:0000313" key="2">
    <source>
        <dbReference type="Proteomes" id="UP000250088"/>
    </source>
</evidence>